<evidence type="ECO:0000313" key="4">
    <source>
        <dbReference type="Proteomes" id="UP000183461"/>
    </source>
</evidence>
<dbReference type="InterPro" id="IPR016134">
    <property type="entry name" value="Dockerin_dom"/>
</dbReference>
<name>A0A1K1NQD1_RUMFL</name>
<dbReference type="Proteomes" id="UP000183461">
    <property type="component" value="Unassembled WGS sequence"/>
</dbReference>
<dbReference type="Pfam" id="PF00404">
    <property type="entry name" value="Dockerin_1"/>
    <property type="match status" value="1"/>
</dbReference>
<dbReference type="PROSITE" id="PS51766">
    <property type="entry name" value="DOCKERIN"/>
    <property type="match status" value="1"/>
</dbReference>
<dbReference type="InterPro" id="IPR036439">
    <property type="entry name" value="Dockerin_dom_sf"/>
</dbReference>
<feature type="domain" description="Dockerin" evidence="2">
    <location>
        <begin position="855"/>
        <end position="933"/>
    </location>
</feature>
<dbReference type="GO" id="GO:0010411">
    <property type="term" value="P:xyloglucan metabolic process"/>
    <property type="evidence" value="ECO:0007669"/>
    <property type="project" value="TreeGrafter"/>
</dbReference>
<feature type="signal peptide" evidence="1">
    <location>
        <begin position="1"/>
        <end position="22"/>
    </location>
</feature>
<proteinExistence type="predicted"/>
<dbReference type="SUPFAM" id="SSF110296">
    <property type="entry name" value="Oligoxyloglucan reducing end-specific cellobiohydrolase"/>
    <property type="match status" value="2"/>
</dbReference>
<dbReference type="InterPro" id="IPR002105">
    <property type="entry name" value="Dockerin_1_rpt"/>
</dbReference>
<feature type="chain" id="PRO_5038939055" description="Dockerin domain-containing protein" evidence="1">
    <location>
        <begin position="23"/>
        <end position="934"/>
    </location>
</feature>
<dbReference type="Gene3D" id="1.10.1330.10">
    <property type="entry name" value="Dockerin domain"/>
    <property type="match status" value="1"/>
</dbReference>
<dbReference type="Gene3D" id="2.130.10.10">
    <property type="entry name" value="YVTN repeat-like/Quinoprotein amine dehydrogenase"/>
    <property type="match status" value="2"/>
</dbReference>
<dbReference type="InterPro" id="IPR052025">
    <property type="entry name" value="Xyloglucanase_GH74"/>
</dbReference>
<evidence type="ECO:0000259" key="2">
    <source>
        <dbReference type="PROSITE" id="PS51766"/>
    </source>
</evidence>
<dbReference type="InterPro" id="IPR018247">
    <property type="entry name" value="EF_Hand_1_Ca_BS"/>
</dbReference>
<dbReference type="PANTHER" id="PTHR43739">
    <property type="entry name" value="XYLOGLUCANASE (EUROFUNG)"/>
    <property type="match status" value="1"/>
</dbReference>
<dbReference type="PROSITE" id="PS00018">
    <property type="entry name" value="EF_HAND_1"/>
    <property type="match status" value="1"/>
</dbReference>
<dbReference type="GO" id="GO:0004553">
    <property type="term" value="F:hydrolase activity, hydrolyzing O-glycosyl compounds"/>
    <property type="evidence" value="ECO:0007669"/>
    <property type="project" value="InterPro"/>
</dbReference>
<dbReference type="AlphaFoldDB" id="A0A1K1NQD1"/>
<organism evidence="3 4">
    <name type="scientific">Ruminococcus flavefaciens</name>
    <dbReference type="NCBI Taxonomy" id="1265"/>
    <lineage>
        <taxon>Bacteria</taxon>
        <taxon>Bacillati</taxon>
        <taxon>Bacillota</taxon>
        <taxon>Clostridia</taxon>
        <taxon>Eubacteriales</taxon>
        <taxon>Oscillospiraceae</taxon>
        <taxon>Ruminococcus</taxon>
    </lineage>
</organism>
<dbReference type="InterPro" id="IPR015943">
    <property type="entry name" value="WD40/YVTN_repeat-like_dom_sf"/>
</dbReference>
<dbReference type="CDD" id="cd14256">
    <property type="entry name" value="Dockerin_I"/>
    <property type="match status" value="1"/>
</dbReference>
<dbReference type="EMBL" id="FPIP01000005">
    <property type="protein sequence ID" value="SFW37672.1"/>
    <property type="molecule type" value="Genomic_DNA"/>
</dbReference>
<accession>A0A1K1NQD1</accession>
<gene>
    <name evidence="3" type="ORF">SAMN02910280_2180</name>
</gene>
<protein>
    <recommendedName>
        <fullName evidence="2">Dockerin domain-containing protein</fullName>
    </recommendedName>
</protein>
<dbReference type="PANTHER" id="PTHR43739:SF5">
    <property type="entry name" value="EXO-ALPHA-SIALIDASE"/>
    <property type="match status" value="1"/>
</dbReference>
<evidence type="ECO:0000313" key="3">
    <source>
        <dbReference type="EMBL" id="SFW37672.1"/>
    </source>
</evidence>
<reference evidence="3 4" key="1">
    <citation type="submission" date="2016-11" db="EMBL/GenBank/DDBJ databases">
        <authorList>
            <person name="Jaros S."/>
            <person name="Januszkiewicz K."/>
            <person name="Wedrychowicz H."/>
        </authorList>
    </citation>
    <scope>NUCLEOTIDE SEQUENCE [LARGE SCALE GENOMIC DNA]</scope>
    <source>
        <strain evidence="3 4">YL228</strain>
    </source>
</reference>
<dbReference type="GO" id="GO:0000272">
    <property type="term" value="P:polysaccharide catabolic process"/>
    <property type="evidence" value="ECO:0007669"/>
    <property type="project" value="InterPro"/>
</dbReference>
<evidence type="ECO:0000256" key="1">
    <source>
        <dbReference type="SAM" id="SignalP"/>
    </source>
</evidence>
<dbReference type="SUPFAM" id="SSF63446">
    <property type="entry name" value="Type I dockerin domain"/>
    <property type="match status" value="1"/>
</dbReference>
<dbReference type="RefSeq" id="WP_072300415.1">
    <property type="nucleotide sequence ID" value="NZ_FPIP01000005.1"/>
</dbReference>
<sequence>MNRMKKTIAGLCALCFSLGSMSVSGTSDKSSTAFAATKDISSTMEWDTLKIGGAGFVSGIVAGDKEMYLRTDVGGAYRYDYDKNRWVQLFGFINEDDRGLLSCKGIAIDPKDDMTAYFLCGCAYFSDAKTVIYKTTDGGKTFTGVDVTEHIQVHGNGDGRECIEPIAVDPDDTNTIYAGGDVTAGKSALIKSTDGGKSWKPVEGYDALGLFTGELKYPSWTDHMVRGTEPSKLYNQQNGIGCVYIEGGKVYVGTSVTGQANVHVASVKDDKFTAVTALPHDNYPLSITSDHNGNLFFTYIAGLAFAGASGGAYKYNIASGKAEELSVSNNSIGMIEADKNDPNKLFARTCGVFSDQWFGEEWIQDDPSTPENEGTIAWGDHFFRSSDGGKTWQDITPGAGETDYSTGKGVKKFVSLPMDLGGYDWIYGKACHWGSSIVIDPRDKEGDRLVLTSGNGVFACDNAWDDMGVQFYFQPDGVEECVSLDFVSTPDGLDLSAIGDYDGFVHETVDGIPEQYKPNLGSTSAIAVCPQNTDVWARTANGDGNNTGSGYYTLDRGKTWKTFKPACTGGKLSITELSKGKYRIINSSSKGAVSYTDDFGATWKTCDGIKASKTVYTLVDPENAKTVYAVGAQYNEYWSSDMSKKEPTYDESHYSYYVSDDYGATFTETRICPYNWELTWKFEETGDPAYLGNGKIAFAGANQGVYIISDKGKTVEHLENVEYAKCIGYGAPEKKGDVNTLYIYGKPEKDDKEGIYRSTDAGKSWVCINTDHLYGGTGNGNYLVGDMNEFGKVYMSTVGCGIVYGRIAGSKPPTTTTTKVTTTKVTTTKVTTTADKTTATTSVSTAKPDPYEYDKDYKAGDANADGAVDLSDVVMIMQALANPNKFGTTGTDAHHITAQGVKNADVTGNDGMTTEDAGTIQRYLLKLVPSLPVK</sequence>
<keyword evidence="1" id="KW-0732">Signal</keyword>